<dbReference type="GO" id="GO:0015743">
    <property type="term" value="P:malate transport"/>
    <property type="evidence" value="ECO:0007669"/>
    <property type="project" value="InterPro"/>
</dbReference>
<evidence type="ECO:0000256" key="3">
    <source>
        <dbReference type="ARBA" id="ARBA00022448"/>
    </source>
</evidence>
<evidence type="ECO:0000256" key="5">
    <source>
        <dbReference type="ARBA" id="ARBA00022989"/>
    </source>
</evidence>
<evidence type="ECO:0008006" key="12">
    <source>
        <dbReference type="Google" id="ProtNLM"/>
    </source>
</evidence>
<gene>
    <name evidence="10" type="ORF">RND71_007150</name>
</gene>
<reference evidence="10" key="1">
    <citation type="submission" date="2023-12" db="EMBL/GenBank/DDBJ databases">
        <title>Genome assembly of Anisodus tanguticus.</title>
        <authorList>
            <person name="Wang Y.-J."/>
        </authorList>
    </citation>
    <scope>NUCLEOTIDE SEQUENCE</scope>
    <source>
        <strain evidence="10">KB-2021</strain>
        <tissue evidence="10">Leaf</tissue>
    </source>
</reference>
<dbReference type="Proteomes" id="UP001291623">
    <property type="component" value="Unassembled WGS sequence"/>
</dbReference>
<evidence type="ECO:0000256" key="8">
    <source>
        <dbReference type="ARBA" id="ARBA00023303"/>
    </source>
</evidence>
<dbReference type="EMBL" id="JAVYJV010000004">
    <property type="protein sequence ID" value="KAK4371766.1"/>
    <property type="molecule type" value="Genomic_DNA"/>
</dbReference>
<feature type="transmembrane region" description="Helical" evidence="9">
    <location>
        <begin position="31"/>
        <end position="51"/>
    </location>
</feature>
<keyword evidence="11" id="KW-1185">Reference proteome</keyword>
<dbReference type="GO" id="GO:0034220">
    <property type="term" value="P:monoatomic ion transmembrane transport"/>
    <property type="evidence" value="ECO:0007669"/>
    <property type="project" value="UniProtKB-KW"/>
</dbReference>
<dbReference type="PANTHER" id="PTHR31086">
    <property type="entry name" value="ALUMINUM-ACTIVATED MALATE TRANSPORTER 10"/>
    <property type="match status" value="1"/>
</dbReference>
<keyword evidence="8" id="KW-0407">Ion channel</keyword>
<dbReference type="Pfam" id="PF11744">
    <property type="entry name" value="ALMT"/>
    <property type="match status" value="1"/>
</dbReference>
<keyword evidence="3" id="KW-0813">Transport</keyword>
<protein>
    <recommendedName>
        <fullName evidence="12">Aluminum-activated malate transporter</fullName>
    </recommendedName>
</protein>
<evidence type="ECO:0000256" key="4">
    <source>
        <dbReference type="ARBA" id="ARBA00022692"/>
    </source>
</evidence>
<keyword evidence="5 9" id="KW-1133">Transmembrane helix</keyword>
<proteinExistence type="inferred from homology"/>
<keyword evidence="4 9" id="KW-0812">Transmembrane</keyword>
<evidence type="ECO:0000256" key="2">
    <source>
        <dbReference type="ARBA" id="ARBA00007079"/>
    </source>
</evidence>
<accession>A0AAE1SN61</accession>
<comment type="caution">
    <text evidence="10">The sequence shown here is derived from an EMBL/GenBank/DDBJ whole genome shotgun (WGS) entry which is preliminary data.</text>
</comment>
<evidence type="ECO:0000256" key="9">
    <source>
        <dbReference type="SAM" id="Phobius"/>
    </source>
</evidence>
<evidence type="ECO:0000256" key="7">
    <source>
        <dbReference type="ARBA" id="ARBA00023136"/>
    </source>
</evidence>
<dbReference type="InterPro" id="IPR020966">
    <property type="entry name" value="ALMT"/>
</dbReference>
<evidence type="ECO:0000313" key="10">
    <source>
        <dbReference type="EMBL" id="KAK4371766.1"/>
    </source>
</evidence>
<dbReference type="GO" id="GO:0016020">
    <property type="term" value="C:membrane"/>
    <property type="evidence" value="ECO:0007669"/>
    <property type="project" value="UniProtKB-SubCell"/>
</dbReference>
<organism evidence="10 11">
    <name type="scientific">Anisodus tanguticus</name>
    <dbReference type="NCBI Taxonomy" id="243964"/>
    <lineage>
        <taxon>Eukaryota</taxon>
        <taxon>Viridiplantae</taxon>
        <taxon>Streptophyta</taxon>
        <taxon>Embryophyta</taxon>
        <taxon>Tracheophyta</taxon>
        <taxon>Spermatophyta</taxon>
        <taxon>Magnoliopsida</taxon>
        <taxon>eudicotyledons</taxon>
        <taxon>Gunneridae</taxon>
        <taxon>Pentapetalae</taxon>
        <taxon>asterids</taxon>
        <taxon>lamiids</taxon>
        <taxon>Solanales</taxon>
        <taxon>Solanaceae</taxon>
        <taxon>Solanoideae</taxon>
        <taxon>Hyoscyameae</taxon>
        <taxon>Anisodus</taxon>
    </lineage>
</organism>
<sequence length="329" mass="37066">MESFERVFVAGAFGLGAKYLVELIGEEKPDPIVLAVLVFIVGALGTFTRFYPNIKRRYDYGTMIFVLTFSLVAVSSYWTDEIFQLAHRRISTILIGVSTVMVISMLIRPVWAGDDLHKLVSTNLEKLASFLEGFGSEYFHISEIEDDEGTQSNKKGSLEAFLSVLGSKDTEESLANLAWWEPPHGLFKLHYPWKLYLKIGGPVRKCAYHLLALNGHLNSISQAPTEFEKRTEEACKKMITETSKALKELALCIQTMTQPMYSLIDIRNAKKAIDILKDTLGTSKIFFRHDESLVMDFVQAASVVSLLVNVIKCVDEISEVVRSCWDVFD</sequence>
<feature type="transmembrane region" description="Helical" evidence="9">
    <location>
        <begin position="90"/>
        <end position="111"/>
    </location>
</feature>
<comment type="subcellular location">
    <subcellularLocation>
        <location evidence="1">Membrane</location>
        <topology evidence="1">Multi-pass membrane protein</topology>
    </subcellularLocation>
</comment>
<keyword evidence="6" id="KW-0406">Ion transport</keyword>
<evidence type="ECO:0000256" key="1">
    <source>
        <dbReference type="ARBA" id="ARBA00004141"/>
    </source>
</evidence>
<evidence type="ECO:0000256" key="6">
    <source>
        <dbReference type="ARBA" id="ARBA00023065"/>
    </source>
</evidence>
<keyword evidence="7 9" id="KW-0472">Membrane</keyword>
<comment type="similarity">
    <text evidence="2">Belongs to the aromatic acid exporter (TC 2.A.85) family.</text>
</comment>
<evidence type="ECO:0000313" key="11">
    <source>
        <dbReference type="Proteomes" id="UP001291623"/>
    </source>
</evidence>
<name>A0AAE1SN61_9SOLA</name>
<dbReference type="AlphaFoldDB" id="A0AAE1SN61"/>
<feature type="transmembrane region" description="Helical" evidence="9">
    <location>
        <begin position="58"/>
        <end position="78"/>
    </location>
</feature>